<keyword evidence="4" id="KW-1185">Reference proteome</keyword>
<organism evidence="3 4">
    <name type="scientific">Naganishia liquefaciens</name>
    <dbReference type="NCBI Taxonomy" id="104408"/>
    <lineage>
        <taxon>Eukaryota</taxon>
        <taxon>Fungi</taxon>
        <taxon>Dikarya</taxon>
        <taxon>Basidiomycota</taxon>
        <taxon>Agaricomycotina</taxon>
        <taxon>Tremellomycetes</taxon>
        <taxon>Filobasidiales</taxon>
        <taxon>Filobasidiaceae</taxon>
        <taxon>Naganishia</taxon>
    </lineage>
</organism>
<feature type="compositionally biased region" description="Polar residues" evidence="1">
    <location>
        <begin position="795"/>
        <end position="804"/>
    </location>
</feature>
<dbReference type="EMBL" id="BLZA01000002">
    <property type="protein sequence ID" value="GHJ83722.1"/>
    <property type="molecule type" value="Genomic_DNA"/>
</dbReference>
<comment type="caution">
    <text evidence="3">The sequence shown here is derived from an EMBL/GenBank/DDBJ whole genome shotgun (WGS) entry which is preliminary data.</text>
</comment>
<dbReference type="OrthoDB" id="2596091at2759"/>
<feature type="compositionally biased region" description="Polar residues" evidence="1">
    <location>
        <begin position="754"/>
        <end position="763"/>
    </location>
</feature>
<name>A0A8H3TME1_9TREE</name>
<evidence type="ECO:0000256" key="1">
    <source>
        <dbReference type="SAM" id="MobiDB-lite"/>
    </source>
</evidence>
<dbReference type="InterPro" id="IPR037508">
    <property type="entry name" value="Msb1/Mug8"/>
</dbReference>
<sequence>MSKFLARLGGGGKKKDSHSPSSSPSGPIAVRPGTPSSPASDRRKSKQLLNFGLSSPENVPERSTPGRDASPTTSRSAAPRIELDFGEGTSHSSAHESALQSTGVGLQSPITGDFSAQSRTESRLDDKQQRRVISGAEAELLRHIEFTWTQVERAWDVAGQELKVIGLKTPELFHAPIDKSPESSSLDGIQDEANRLLAIFTISTSSSPSSVITSFPSLSDYYPPVSFIPQSQEWHDNDFKTNIGWTKNPHVLVRFLKMVTQQVKTEHSHPGATSDTSLPGWYQRFEILERKSSYPSDAFSRLLSPLITPEHYRALWTIFDRWAVISANAAHNGCRAREVLCGMLGWWLMDARFEGSGSRNGLPQEGCAEGWRSLHSAWEKARDATYHLFMAWIRDQEETGTLPLLVLDHVKDYQTRLEEHLQNGANDEMTVLECKLLYQPSSTTASSTYMPSAEDLLGGALKAFEDATLGERSDTSLLRNWQRGTEDGVDEDVGPIGVLNVVRAIRDARYPHILTTHERNSSTALPKTPTATSESFYRPFRTPSSSSFMNDGGTPNSTSSPGFNFASAANQASPSQTPYTPVSSTTTPIADAPNSTTLSENSENWTDFAQTGFGEAVAKPKPFVLGEAFKQLKLRDGQPNPQASEPRDLVMGRSVAHRRAERSQYPGTYSLESCDTATLSVAFIGFQHEARNGREHTRSWPAFGIFDVIAETARKYSLCANRLLVSVRVQLEIKKEVSPGAAAPPSSIPRPLENSPTPLQQPVSHPPSAPDAEKRNRRRSFFRSFSGSSAKNRRTSSVNISSPLESPLPAVAEKREPRFPSAAAIRAPSPLASPQPAQTPQVSKLVSGNSPQTESLRSRSPSSMHRKPVPALDETELRELGLAGAGEVENSSRASVPQSSQAPSGASSRSLKTSFPSATVVDLTEPEELVTAESSVTSVSLTEEHDITKSPARKRRSGAPSPASSGPADIETVGTQTSGVNGDVNPEPVRSAEHVNEPPREATDSSALESTLESSISPLEKQTPSAPVSLGTLL</sequence>
<feature type="compositionally biased region" description="Polar residues" evidence="1">
    <location>
        <begin position="521"/>
        <end position="535"/>
    </location>
</feature>
<feature type="compositionally biased region" description="Low complexity" evidence="1">
    <location>
        <begin position="891"/>
        <end position="910"/>
    </location>
</feature>
<dbReference type="AlphaFoldDB" id="A0A8H3TME1"/>
<feature type="compositionally biased region" description="Low complexity" evidence="1">
    <location>
        <begin position="738"/>
        <end position="751"/>
    </location>
</feature>
<feature type="domain" description="Meiotically up-regulated protein Msb1/Mug8" evidence="2">
    <location>
        <begin position="282"/>
        <end position="396"/>
    </location>
</feature>
<evidence type="ECO:0000313" key="3">
    <source>
        <dbReference type="EMBL" id="GHJ83722.1"/>
    </source>
</evidence>
<feature type="compositionally biased region" description="Polar residues" evidence="1">
    <location>
        <begin position="842"/>
        <end position="863"/>
    </location>
</feature>
<feature type="compositionally biased region" description="Low complexity" evidence="1">
    <location>
        <begin position="958"/>
        <end position="968"/>
    </location>
</feature>
<gene>
    <name evidence="3" type="ORF">NliqN6_0124</name>
</gene>
<feature type="region of interest" description="Disordered" evidence="1">
    <location>
        <begin position="517"/>
        <end position="587"/>
    </location>
</feature>
<feature type="region of interest" description="Disordered" evidence="1">
    <location>
        <begin position="826"/>
        <end position="1034"/>
    </location>
</feature>
<feature type="compositionally biased region" description="Low complexity" evidence="1">
    <location>
        <begin position="573"/>
        <end position="587"/>
    </location>
</feature>
<reference evidence="3" key="1">
    <citation type="submission" date="2020-07" db="EMBL/GenBank/DDBJ databases">
        <title>Draft Genome Sequence of a Deep-Sea Yeast, Naganishia (Cryptococcus) liquefaciens strain N6.</title>
        <authorList>
            <person name="Han Y.W."/>
            <person name="Kajitani R."/>
            <person name="Morimoto H."/>
            <person name="Parhat M."/>
            <person name="Tsubouchi H."/>
            <person name="Bakenova O."/>
            <person name="Ogata M."/>
            <person name="Argunhan B."/>
            <person name="Aoki R."/>
            <person name="Kajiwara S."/>
            <person name="Itoh T."/>
            <person name="Iwasaki H."/>
        </authorList>
    </citation>
    <scope>NUCLEOTIDE SEQUENCE</scope>
    <source>
        <strain evidence="3">N6</strain>
    </source>
</reference>
<feature type="compositionally biased region" description="Polar residues" evidence="1">
    <location>
        <begin position="542"/>
        <end position="572"/>
    </location>
</feature>
<feature type="compositionally biased region" description="Basic and acidic residues" evidence="1">
    <location>
        <begin position="990"/>
        <end position="1003"/>
    </location>
</feature>
<feature type="region of interest" description="Disordered" evidence="1">
    <location>
        <begin position="736"/>
        <end position="810"/>
    </location>
</feature>
<dbReference type="PANTHER" id="PTHR28093:SF1">
    <property type="entry name" value="MORPHOGENESIS-RELATED PROTEIN MSB1"/>
    <property type="match status" value="1"/>
</dbReference>
<protein>
    <recommendedName>
        <fullName evidence="2">Meiotically up-regulated protein Msb1/Mug8 domain-containing protein</fullName>
    </recommendedName>
</protein>
<evidence type="ECO:0000259" key="2">
    <source>
        <dbReference type="Pfam" id="PF08101"/>
    </source>
</evidence>
<feature type="compositionally biased region" description="Polar residues" evidence="1">
    <location>
        <begin position="98"/>
        <end position="119"/>
    </location>
</feature>
<dbReference type="InterPro" id="IPR012965">
    <property type="entry name" value="Msb1/Mug8_dom"/>
</dbReference>
<dbReference type="Proteomes" id="UP000620104">
    <property type="component" value="Unassembled WGS sequence"/>
</dbReference>
<evidence type="ECO:0000313" key="4">
    <source>
        <dbReference type="Proteomes" id="UP000620104"/>
    </source>
</evidence>
<dbReference type="PANTHER" id="PTHR28093">
    <property type="entry name" value="MORPHOGENESIS-RELATED PROTEIN MSB1"/>
    <property type="match status" value="1"/>
</dbReference>
<dbReference type="Pfam" id="PF08101">
    <property type="entry name" value="Msb1-Mug8_dom"/>
    <property type="match status" value="1"/>
</dbReference>
<feature type="compositionally biased region" description="Basic and acidic residues" evidence="1">
    <location>
        <begin position="120"/>
        <end position="129"/>
    </location>
</feature>
<feature type="compositionally biased region" description="Low complexity" evidence="1">
    <location>
        <begin position="827"/>
        <end position="841"/>
    </location>
</feature>
<proteinExistence type="predicted"/>
<feature type="compositionally biased region" description="Low complexity" evidence="1">
    <location>
        <begin position="931"/>
        <end position="941"/>
    </location>
</feature>
<feature type="compositionally biased region" description="Polar residues" evidence="1">
    <location>
        <begin position="1004"/>
        <end position="1026"/>
    </location>
</feature>
<feature type="region of interest" description="Disordered" evidence="1">
    <location>
        <begin position="1"/>
        <end position="129"/>
    </location>
</feature>
<accession>A0A8H3TME1</accession>